<accession>A0ABV6M070</accession>
<organism evidence="2 3">
    <name type="scientific">Phytohabitans kaempferiae</name>
    <dbReference type="NCBI Taxonomy" id="1620943"/>
    <lineage>
        <taxon>Bacteria</taxon>
        <taxon>Bacillati</taxon>
        <taxon>Actinomycetota</taxon>
        <taxon>Actinomycetes</taxon>
        <taxon>Micromonosporales</taxon>
        <taxon>Micromonosporaceae</taxon>
    </lineage>
</organism>
<evidence type="ECO:0000313" key="2">
    <source>
        <dbReference type="EMBL" id="MFC0528082.1"/>
    </source>
</evidence>
<evidence type="ECO:0000313" key="3">
    <source>
        <dbReference type="Proteomes" id="UP001589867"/>
    </source>
</evidence>
<sequence length="88" mass="9956">MLLGLALMVSGAIVLVALRRALWQQQDEEPDAPPDEQVPYVGKREESTYDPIDIPLDDADRGEYGARPIYVPPVRGTVYMSRRTDWPE</sequence>
<evidence type="ECO:0000256" key="1">
    <source>
        <dbReference type="SAM" id="MobiDB-lite"/>
    </source>
</evidence>
<dbReference type="EMBL" id="JBHLUH010000012">
    <property type="protein sequence ID" value="MFC0528082.1"/>
    <property type="molecule type" value="Genomic_DNA"/>
</dbReference>
<evidence type="ECO:0008006" key="4">
    <source>
        <dbReference type="Google" id="ProtNLM"/>
    </source>
</evidence>
<protein>
    <recommendedName>
        <fullName evidence="4">Secreted protein</fullName>
    </recommendedName>
</protein>
<dbReference type="Proteomes" id="UP001589867">
    <property type="component" value="Unassembled WGS sequence"/>
</dbReference>
<proteinExistence type="predicted"/>
<feature type="region of interest" description="Disordered" evidence="1">
    <location>
        <begin position="25"/>
        <end position="44"/>
    </location>
</feature>
<dbReference type="RefSeq" id="WP_377249202.1">
    <property type="nucleotide sequence ID" value="NZ_JBHLUH010000012.1"/>
</dbReference>
<keyword evidence="3" id="KW-1185">Reference proteome</keyword>
<reference evidence="2 3" key="1">
    <citation type="submission" date="2024-09" db="EMBL/GenBank/DDBJ databases">
        <authorList>
            <person name="Sun Q."/>
            <person name="Mori K."/>
        </authorList>
    </citation>
    <scope>NUCLEOTIDE SEQUENCE [LARGE SCALE GENOMIC DNA]</scope>
    <source>
        <strain evidence="2 3">TBRC 3947</strain>
    </source>
</reference>
<gene>
    <name evidence="2" type="ORF">ACFFIA_10450</name>
</gene>
<comment type="caution">
    <text evidence="2">The sequence shown here is derived from an EMBL/GenBank/DDBJ whole genome shotgun (WGS) entry which is preliminary data.</text>
</comment>
<name>A0ABV6M070_9ACTN</name>